<dbReference type="PIRSF" id="PIRSF016184">
    <property type="entry name" value="PhzC_PhzF"/>
    <property type="match status" value="1"/>
</dbReference>
<keyword evidence="3" id="KW-1185">Reference proteome</keyword>
<gene>
    <name evidence="2" type="ORF">J2Z17_000298</name>
</gene>
<reference evidence="2 3" key="1">
    <citation type="submission" date="2021-03" db="EMBL/GenBank/DDBJ databases">
        <title>Genomic Encyclopedia of Type Strains, Phase IV (KMG-IV): sequencing the most valuable type-strain genomes for metagenomic binning, comparative biology and taxonomic classification.</title>
        <authorList>
            <person name="Goeker M."/>
        </authorList>
    </citation>
    <scope>NUCLEOTIDE SEQUENCE [LARGE SCALE GENOMIC DNA]</scope>
    <source>
        <strain evidence="2 3">DSM 21600</strain>
    </source>
</reference>
<keyword evidence="2" id="KW-0413">Isomerase</keyword>
<dbReference type="EC" id="5.3.3.17" evidence="2"/>
<dbReference type="NCBIfam" id="TIGR00654">
    <property type="entry name" value="PhzF_family"/>
    <property type="match status" value="1"/>
</dbReference>
<dbReference type="Proteomes" id="UP000759443">
    <property type="component" value="Unassembled WGS sequence"/>
</dbReference>
<organism evidence="2 3">
    <name type="scientific">Rhizobium halophytocola</name>
    <dbReference type="NCBI Taxonomy" id="735519"/>
    <lineage>
        <taxon>Bacteria</taxon>
        <taxon>Pseudomonadati</taxon>
        <taxon>Pseudomonadota</taxon>
        <taxon>Alphaproteobacteria</taxon>
        <taxon>Hyphomicrobiales</taxon>
        <taxon>Rhizobiaceae</taxon>
        <taxon>Rhizobium/Agrobacterium group</taxon>
        <taxon>Rhizobium</taxon>
    </lineage>
</organism>
<dbReference type="SUPFAM" id="SSF54506">
    <property type="entry name" value="Diaminopimelate epimerase-like"/>
    <property type="match status" value="1"/>
</dbReference>
<proteinExistence type="inferred from homology"/>
<dbReference type="PANTHER" id="PTHR13774:SF32">
    <property type="entry name" value="ANTISENSE-ENHANCING SEQUENCE 1"/>
    <property type="match status" value="1"/>
</dbReference>
<dbReference type="InterPro" id="IPR003719">
    <property type="entry name" value="Phenazine_PhzF-like"/>
</dbReference>
<dbReference type="RefSeq" id="WP_209941563.1">
    <property type="nucleotide sequence ID" value="NZ_JAGGJU010000001.1"/>
</dbReference>
<evidence type="ECO:0000313" key="3">
    <source>
        <dbReference type="Proteomes" id="UP000759443"/>
    </source>
</evidence>
<sequence length="302" mass="31947">MPECRFVTVDVFTAERFSGNPLAVVFNAEDLSDLQMQAVAAEFGYSETTFVLPPQDTANTAQVRIFTPVTEVPFAGHPNVGTGFALGRMNEIFGKPVGDDLRFEEKAGLVAVRLERQAGEVVGARITAPGPLTIGAEVDTATIAECLSLGAGDIATGRHLPAFVSVGLKFIMVELRDLDALARAESNLQALKALCAAHADENCDCATFLYVRGGDNGIRARMFAPLDNVTEDPATGSASAALGSYLAHIDALSGRTTFTIDQGVEMGRPSRIVVDVESDAGRLRAVSVAGPCVEVMRGMLRV</sequence>
<dbReference type="PANTHER" id="PTHR13774">
    <property type="entry name" value="PHENAZINE BIOSYNTHESIS PROTEIN"/>
    <property type="match status" value="1"/>
</dbReference>
<dbReference type="EMBL" id="JAGGJU010000001">
    <property type="protein sequence ID" value="MBP1848881.1"/>
    <property type="molecule type" value="Genomic_DNA"/>
</dbReference>
<evidence type="ECO:0000256" key="1">
    <source>
        <dbReference type="ARBA" id="ARBA00008270"/>
    </source>
</evidence>
<name>A0ABS4DT58_9HYPH</name>
<comment type="caution">
    <text evidence="2">The sequence shown here is derived from an EMBL/GenBank/DDBJ whole genome shotgun (WGS) entry which is preliminary data.</text>
</comment>
<dbReference type="GO" id="GO:0102943">
    <property type="term" value="F:trans-2,3-dihydro-3-hydroxy-anthranilate isomerase activity"/>
    <property type="evidence" value="ECO:0007669"/>
    <property type="project" value="UniProtKB-EC"/>
</dbReference>
<comment type="similarity">
    <text evidence="1">Belongs to the PhzF family.</text>
</comment>
<dbReference type="Pfam" id="PF02567">
    <property type="entry name" value="PhzC-PhzF"/>
    <property type="match status" value="1"/>
</dbReference>
<accession>A0ABS4DT58</accession>
<protein>
    <submittedName>
        <fullName evidence="2">Trans-2,3-dihydro-3-hydroxyanthranilate isomerase</fullName>
        <ecNumber evidence="2">5.3.3.17</ecNumber>
    </submittedName>
</protein>
<dbReference type="Gene3D" id="3.10.310.10">
    <property type="entry name" value="Diaminopimelate Epimerase, Chain A, domain 1"/>
    <property type="match status" value="2"/>
</dbReference>
<evidence type="ECO:0000313" key="2">
    <source>
        <dbReference type="EMBL" id="MBP1848881.1"/>
    </source>
</evidence>